<evidence type="ECO:0000313" key="2">
    <source>
        <dbReference type="Proteomes" id="UP000198656"/>
    </source>
</evidence>
<dbReference type="GO" id="GO:0043937">
    <property type="term" value="P:regulation of sporulation"/>
    <property type="evidence" value="ECO:0007669"/>
    <property type="project" value="InterPro"/>
</dbReference>
<dbReference type="SUPFAM" id="SSF140500">
    <property type="entry name" value="BAS1536-like"/>
    <property type="match status" value="1"/>
</dbReference>
<gene>
    <name evidence="1" type="ORF">SAMN05443529_101376</name>
</gene>
<accession>A0A1G7SF68</accession>
<dbReference type="STRING" id="1121419.SAMN05443529_101376"/>
<dbReference type="InterPro" id="IPR036638">
    <property type="entry name" value="HLH_DNA-bd_sf"/>
</dbReference>
<name>A0A1G7SF68_9FIRM</name>
<dbReference type="AlphaFoldDB" id="A0A1G7SF68"/>
<proteinExistence type="predicted"/>
<dbReference type="Gene3D" id="4.10.280.10">
    <property type="entry name" value="Helix-loop-helix DNA-binding domain"/>
    <property type="match status" value="1"/>
</dbReference>
<dbReference type="RefSeq" id="WP_092329095.1">
    <property type="nucleotide sequence ID" value="NZ_FNCP01000001.1"/>
</dbReference>
<keyword evidence="2" id="KW-1185">Reference proteome</keyword>
<evidence type="ECO:0000313" key="1">
    <source>
        <dbReference type="EMBL" id="SDG21658.1"/>
    </source>
</evidence>
<dbReference type="OrthoDB" id="1799551at2"/>
<dbReference type="Pfam" id="PF09388">
    <property type="entry name" value="SpoOE-like"/>
    <property type="match status" value="1"/>
</dbReference>
<dbReference type="Proteomes" id="UP000198656">
    <property type="component" value="Unassembled WGS sequence"/>
</dbReference>
<dbReference type="InterPro" id="IPR037208">
    <property type="entry name" value="Spo0E-like_sf"/>
</dbReference>
<reference evidence="2" key="1">
    <citation type="submission" date="2016-10" db="EMBL/GenBank/DDBJ databases">
        <authorList>
            <person name="Varghese N."/>
            <person name="Submissions S."/>
        </authorList>
    </citation>
    <scope>NUCLEOTIDE SEQUENCE [LARGE SCALE GENOMIC DNA]</scope>
    <source>
        <strain evidence="2">DSM 8344</strain>
    </source>
</reference>
<dbReference type="EMBL" id="FNCP01000001">
    <property type="protein sequence ID" value="SDG21658.1"/>
    <property type="molecule type" value="Genomic_DNA"/>
</dbReference>
<protein>
    <submittedName>
        <fullName evidence="1">Spo0E like sporulation regulatory protein</fullName>
    </submittedName>
</protein>
<dbReference type="GO" id="GO:0046983">
    <property type="term" value="F:protein dimerization activity"/>
    <property type="evidence" value="ECO:0007669"/>
    <property type="project" value="InterPro"/>
</dbReference>
<sequence>MNDLIDKKIEELRLQMHEVASDKKLTDQRVVSISCKLDLLINEFYLRDRLKANSEYKTS</sequence>
<organism evidence="1 2">
    <name type="scientific">Desulfosporosinus hippei DSM 8344</name>
    <dbReference type="NCBI Taxonomy" id="1121419"/>
    <lineage>
        <taxon>Bacteria</taxon>
        <taxon>Bacillati</taxon>
        <taxon>Bacillota</taxon>
        <taxon>Clostridia</taxon>
        <taxon>Eubacteriales</taxon>
        <taxon>Desulfitobacteriaceae</taxon>
        <taxon>Desulfosporosinus</taxon>
    </lineage>
</organism>
<dbReference type="InterPro" id="IPR018540">
    <property type="entry name" value="Spo0E-like"/>
</dbReference>